<gene>
    <name evidence="1" type="ORF">IAA16_06920</name>
</gene>
<name>A0A9E2L3A0_9SPIR</name>
<accession>A0A9E2L3A0</accession>
<proteinExistence type="predicted"/>
<dbReference type="EMBL" id="JAHLFV010000165">
    <property type="protein sequence ID" value="MBU3850281.1"/>
    <property type="molecule type" value="Genomic_DNA"/>
</dbReference>
<feature type="non-terminal residue" evidence="1">
    <location>
        <position position="114"/>
    </location>
</feature>
<dbReference type="AlphaFoldDB" id="A0A9E2L3A0"/>
<comment type="caution">
    <text evidence="1">The sequence shown here is derived from an EMBL/GenBank/DDBJ whole genome shotgun (WGS) entry which is preliminary data.</text>
</comment>
<protein>
    <submittedName>
        <fullName evidence="1">Uncharacterized protein</fullName>
    </submittedName>
</protein>
<reference evidence="1" key="1">
    <citation type="journal article" date="2021" name="PeerJ">
        <title>Extensive microbial diversity within the chicken gut microbiome revealed by metagenomics and culture.</title>
        <authorList>
            <person name="Gilroy R."/>
            <person name="Ravi A."/>
            <person name="Getino M."/>
            <person name="Pursley I."/>
            <person name="Horton D.L."/>
            <person name="Alikhan N.F."/>
            <person name="Baker D."/>
            <person name="Gharbi K."/>
            <person name="Hall N."/>
            <person name="Watson M."/>
            <person name="Adriaenssens E.M."/>
            <person name="Foster-Nyarko E."/>
            <person name="Jarju S."/>
            <person name="Secka A."/>
            <person name="Antonio M."/>
            <person name="Oren A."/>
            <person name="Chaudhuri R.R."/>
            <person name="La Ragione R."/>
            <person name="Hildebrand F."/>
            <person name="Pallen M.J."/>
        </authorList>
    </citation>
    <scope>NUCLEOTIDE SEQUENCE</scope>
    <source>
        <strain evidence="1">Gambia15-2214</strain>
    </source>
</reference>
<reference evidence="1" key="2">
    <citation type="submission" date="2021-04" db="EMBL/GenBank/DDBJ databases">
        <authorList>
            <person name="Gilroy R."/>
        </authorList>
    </citation>
    <scope>NUCLEOTIDE SEQUENCE</scope>
    <source>
        <strain evidence="1">Gambia15-2214</strain>
    </source>
</reference>
<evidence type="ECO:0000313" key="1">
    <source>
        <dbReference type="EMBL" id="MBU3850281.1"/>
    </source>
</evidence>
<sequence>MAVPKEYRFSAKELSDLSKLPELGVTSLRVDDDAITGSKNSFLFFLKQAVEKAPEVFYTFYVDYGVFDKEICAFLTELSVSLQIVLTEKSLADSKNFQRKIELLNRNGVVFGFD</sequence>
<organism evidence="1 2">
    <name type="scientific">Candidatus Treponema excrementipullorum</name>
    <dbReference type="NCBI Taxonomy" id="2838768"/>
    <lineage>
        <taxon>Bacteria</taxon>
        <taxon>Pseudomonadati</taxon>
        <taxon>Spirochaetota</taxon>
        <taxon>Spirochaetia</taxon>
        <taxon>Spirochaetales</taxon>
        <taxon>Treponemataceae</taxon>
        <taxon>Treponema</taxon>
    </lineage>
</organism>
<evidence type="ECO:0000313" key="2">
    <source>
        <dbReference type="Proteomes" id="UP000823914"/>
    </source>
</evidence>
<dbReference type="Proteomes" id="UP000823914">
    <property type="component" value="Unassembled WGS sequence"/>
</dbReference>